<name>A0A0V1B4I2_TRISP</name>
<dbReference type="Proteomes" id="UP000054776">
    <property type="component" value="Unassembled WGS sequence"/>
</dbReference>
<dbReference type="InParanoid" id="A0A0V1B4I2"/>
<dbReference type="AlphaFoldDB" id="A0A0V1B4I2"/>
<keyword evidence="2" id="KW-1185">Reference proteome</keyword>
<gene>
    <name evidence="1" type="ORF">T01_6820</name>
</gene>
<organism evidence="1 2">
    <name type="scientific">Trichinella spiralis</name>
    <name type="common">Trichina worm</name>
    <dbReference type="NCBI Taxonomy" id="6334"/>
    <lineage>
        <taxon>Eukaryota</taxon>
        <taxon>Metazoa</taxon>
        <taxon>Ecdysozoa</taxon>
        <taxon>Nematoda</taxon>
        <taxon>Enoplea</taxon>
        <taxon>Dorylaimia</taxon>
        <taxon>Trichinellida</taxon>
        <taxon>Trichinellidae</taxon>
        <taxon>Trichinella</taxon>
    </lineage>
</organism>
<evidence type="ECO:0000313" key="2">
    <source>
        <dbReference type="Proteomes" id="UP000054776"/>
    </source>
</evidence>
<dbReference type="OrthoDB" id="10519415at2759"/>
<proteinExistence type="predicted"/>
<sequence>MTFHPKNLLFFTKCLNSAYVTNGDCPAWSSVIARRRRSLVPLLGARAVRVRVRRWGQSRRKWPRPPHSKHSIVLRVGCKRDCRSRVTTNLSTRRAKASTVLARLSYTEAASSTVFRRPSSISVTISANWRAFVRVAGSCRQSSRWTSLDARPRMKRLTNSHSDFPALRPISATSRANSCQELSRVEPGGKSSRRTASVISRRALAAWWEGGTPEMMKKSSTLSSHSEGSIFGEKAGVLNAISGTGSQCNEPLPRAGSFTTSTALLAHSPLNGDGLVLNGGLPFLSDSRSPDAIITIKKHFYWQLRARTADDALQQASSTHTTTTTPTYNYALLYLPLIFKSKSAYGSFTFLPLRCLEK</sequence>
<comment type="caution">
    <text evidence="1">The sequence shown here is derived from an EMBL/GenBank/DDBJ whole genome shotgun (WGS) entry which is preliminary data.</text>
</comment>
<protein>
    <submittedName>
        <fullName evidence="1">Uncharacterized protein</fullName>
    </submittedName>
</protein>
<evidence type="ECO:0000313" key="1">
    <source>
        <dbReference type="EMBL" id="KRY31500.1"/>
    </source>
</evidence>
<dbReference type="EMBL" id="JYDH01000116">
    <property type="protein sequence ID" value="KRY31500.1"/>
    <property type="molecule type" value="Genomic_DNA"/>
</dbReference>
<accession>A0A0V1B4I2</accession>
<reference evidence="1 2" key="1">
    <citation type="submission" date="2015-01" db="EMBL/GenBank/DDBJ databases">
        <title>Evolution of Trichinella species and genotypes.</title>
        <authorList>
            <person name="Korhonen P.K."/>
            <person name="Edoardo P."/>
            <person name="Giuseppe L.R."/>
            <person name="Gasser R.B."/>
        </authorList>
    </citation>
    <scope>NUCLEOTIDE SEQUENCE [LARGE SCALE GENOMIC DNA]</scope>
    <source>
        <strain evidence="1">ISS3</strain>
    </source>
</reference>